<evidence type="ECO:0000256" key="1">
    <source>
        <dbReference type="ARBA" id="ARBA00022737"/>
    </source>
</evidence>
<gene>
    <name evidence="4" type="ORF">NCGR_LOCUS51993</name>
</gene>
<dbReference type="Gene3D" id="3.80.10.10">
    <property type="entry name" value="Ribonuclease Inhibitor"/>
    <property type="match status" value="1"/>
</dbReference>
<feature type="region of interest" description="Disordered" evidence="2">
    <location>
        <begin position="452"/>
        <end position="473"/>
    </location>
</feature>
<feature type="domain" description="Disease resistance R13L4/SHOC-2-like LRR" evidence="3">
    <location>
        <begin position="7"/>
        <end position="359"/>
    </location>
</feature>
<evidence type="ECO:0000313" key="4">
    <source>
        <dbReference type="EMBL" id="CAD6268688.1"/>
    </source>
</evidence>
<evidence type="ECO:0000259" key="3">
    <source>
        <dbReference type="Pfam" id="PF23598"/>
    </source>
</evidence>
<dbReference type="InterPro" id="IPR055414">
    <property type="entry name" value="LRR_R13L4/SHOC2-like"/>
</dbReference>
<dbReference type="SUPFAM" id="SSF52058">
    <property type="entry name" value="L domain-like"/>
    <property type="match status" value="1"/>
</dbReference>
<dbReference type="Proteomes" id="UP000604825">
    <property type="component" value="Unassembled WGS sequence"/>
</dbReference>
<protein>
    <recommendedName>
        <fullName evidence="3">Disease resistance R13L4/SHOC-2-like LRR domain-containing protein</fullName>
    </recommendedName>
</protein>
<evidence type="ECO:0000256" key="2">
    <source>
        <dbReference type="SAM" id="MobiDB-lite"/>
    </source>
</evidence>
<keyword evidence="1" id="KW-0677">Repeat</keyword>
<dbReference type="PANTHER" id="PTHR47186">
    <property type="entry name" value="LEUCINE-RICH REPEAT-CONTAINING PROTEIN 57"/>
    <property type="match status" value="1"/>
</dbReference>
<keyword evidence="5" id="KW-1185">Reference proteome</keyword>
<reference evidence="4" key="1">
    <citation type="submission" date="2020-10" db="EMBL/GenBank/DDBJ databases">
        <authorList>
            <person name="Han B."/>
            <person name="Lu T."/>
            <person name="Zhao Q."/>
            <person name="Huang X."/>
            <person name="Zhao Y."/>
        </authorList>
    </citation>
    <scope>NUCLEOTIDE SEQUENCE</scope>
</reference>
<dbReference type="InterPro" id="IPR032675">
    <property type="entry name" value="LRR_dom_sf"/>
</dbReference>
<dbReference type="Pfam" id="PF23598">
    <property type="entry name" value="LRR_14"/>
    <property type="match status" value="1"/>
</dbReference>
<organism evidence="4 5">
    <name type="scientific">Miscanthus lutarioriparius</name>
    <dbReference type="NCBI Taxonomy" id="422564"/>
    <lineage>
        <taxon>Eukaryota</taxon>
        <taxon>Viridiplantae</taxon>
        <taxon>Streptophyta</taxon>
        <taxon>Embryophyta</taxon>
        <taxon>Tracheophyta</taxon>
        <taxon>Spermatophyta</taxon>
        <taxon>Magnoliopsida</taxon>
        <taxon>Liliopsida</taxon>
        <taxon>Poales</taxon>
        <taxon>Poaceae</taxon>
        <taxon>PACMAD clade</taxon>
        <taxon>Panicoideae</taxon>
        <taxon>Andropogonodae</taxon>
        <taxon>Andropogoneae</taxon>
        <taxon>Saccharinae</taxon>
        <taxon>Miscanthus</taxon>
    </lineage>
</organism>
<name>A0A811REH1_9POAL</name>
<dbReference type="OrthoDB" id="692178at2759"/>
<evidence type="ECO:0000313" key="5">
    <source>
        <dbReference type="Proteomes" id="UP000604825"/>
    </source>
</evidence>
<dbReference type="EMBL" id="CAJGYO010000014">
    <property type="protein sequence ID" value="CAD6268688.1"/>
    <property type="molecule type" value="Genomic_DNA"/>
</dbReference>
<dbReference type="PANTHER" id="PTHR47186:SF22">
    <property type="entry name" value="OS11G0589401 PROTEIN"/>
    <property type="match status" value="1"/>
</dbReference>
<sequence>MEMPEVLRSLNIEGSKIENMAPLHRFRVCRVLHLEKCHVLISLKHIGTLLHLKYLDISFTAVDEVPKKLGHLKSLQSLVLINIGLDELPPTVCSLTQLMCLVAQGFKRFPANRMGNLKSLEELRLKTVVGRSTTEDLVVELGKLTRLRMVRMTLAEELDESLQKALVRSLCNLRELQELVVLSSSGSQQGVTVWEDWEAPMQLRRLLIPGIRFTRLPGWINRSRLPRLCSLCLGIEIARAELPPARRFQLASRVLEFRNLRFCDVDTTLKFPMGAMPRLEELWFRVYAGYWSWVVNDVPFEQFPTKDEIEDLDLGLDNLLSLEKVTLTVDCSGATAAEVLEVEAMVTRAVENHPNRPTIKVDPACEQNMLFDEESEDLLQQNIELHYHVLRSKDEPDALFIAHLRSYRLLQKAVISIDCAGASLCEVEKVEAAFRHAAEVHRNHPTIQLIRTNNDEMVSSSDHPDTESFQPSR</sequence>
<comment type="caution">
    <text evidence="4">The sequence shown here is derived from an EMBL/GenBank/DDBJ whole genome shotgun (WGS) entry which is preliminary data.</text>
</comment>
<accession>A0A811REH1</accession>
<dbReference type="AlphaFoldDB" id="A0A811REH1"/>
<proteinExistence type="predicted"/>